<dbReference type="Proteomes" id="UP000054845">
    <property type="component" value="Unassembled WGS sequence"/>
</dbReference>
<accession>A0A0P1BE66</accession>
<organism evidence="1 2">
    <name type="scientific">Ceraceosorus bombacis</name>
    <dbReference type="NCBI Taxonomy" id="401625"/>
    <lineage>
        <taxon>Eukaryota</taxon>
        <taxon>Fungi</taxon>
        <taxon>Dikarya</taxon>
        <taxon>Basidiomycota</taxon>
        <taxon>Ustilaginomycotina</taxon>
        <taxon>Exobasidiomycetes</taxon>
        <taxon>Ceraceosorales</taxon>
        <taxon>Ceraceosoraceae</taxon>
        <taxon>Ceraceosorus</taxon>
    </lineage>
</organism>
<sequence>MSFSDSTAESRSGASSCLEDEAALLLTLCERNAGPRRKWWEELGEGARLATLEDCLYFVVAGLVTVLCDKNGAQCQELGSKEGAEDEGTVWSRAYMRNEVRSMI</sequence>
<keyword evidence="2" id="KW-1185">Reference proteome</keyword>
<name>A0A0P1BE66_9BASI</name>
<protein>
    <submittedName>
        <fullName evidence="1">Uncharacterized protein</fullName>
    </submittedName>
</protein>
<dbReference type="EMBL" id="CCYA01000240">
    <property type="protein sequence ID" value="CEH14337.1"/>
    <property type="molecule type" value="Genomic_DNA"/>
</dbReference>
<dbReference type="AlphaFoldDB" id="A0A0P1BE66"/>
<reference evidence="1 2" key="1">
    <citation type="submission" date="2014-09" db="EMBL/GenBank/DDBJ databases">
        <authorList>
            <person name="Magalhaes I.L.F."/>
            <person name="Oliveira U."/>
            <person name="Santos F.R."/>
            <person name="Vidigal T.H.D.A."/>
            <person name="Brescovit A.D."/>
            <person name="Santos A.J."/>
        </authorList>
    </citation>
    <scope>NUCLEOTIDE SEQUENCE [LARGE SCALE GENOMIC DNA]</scope>
</reference>
<proteinExistence type="predicted"/>
<evidence type="ECO:0000313" key="2">
    <source>
        <dbReference type="Proteomes" id="UP000054845"/>
    </source>
</evidence>
<evidence type="ECO:0000313" key="1">
    <source>
        <dbReference type="EMBL" id="CEH14337.1"/>
    </source>
</evidence>